<keyword evidence="2" id="KW-1185">Reference proteome</keyword>
<gene>
    <name evidence="1" type="ORF">PENVUL_c028G08638</name>
</gene>
<accession>A0A1V6RU28</accession>
<protein>
    <submittedName>
        <fullName evidence="1">Uncharacterized protein</fullName>
    </submittedName>
</protein>
<evidence type="ECO:0000313" key="2">
    <source>
        <dbReference type="Proteomes" id="UP000191518"/>
    </source>
</evidence>
<name>A0A1V6RU28_9EURO</name>
<dbReference type="Proteomes" id="UP000191518">
    <property type="component" value="Unassembled WGS sequence"/>
</dbReference>
<dbReference type="EMBL" id="MDYP01000028">
    <property type="protein sequence ID" value="OQE05004.1"/>
    <property type="molecule type" value="Genomic_DNA"/>
</dbReference>
<comment type="caution">
    <text evidence="1">The sequence shown here is derived from an EMBL/GenBank/DDBJ whole genome shotgun (WGS) entry which is preliminary data.</text>
</comment>
<reference evidence="2" key="1">
    <citation type="journal article" date="2017" name="Nat. Microbiol.">
        <title>Global analysis of biosynthetic gene clusters reveals vast potential of secondary metabolite production in Penicillium species.</title>
        <authorList>
            <person name="Nielsen J.C."/>
            <person name="Grijseels S."/>
            <person name="Prigent S."/>
            <person name="Ji B."/>
            <person name="Dainat J."/>
            <person name="Nielsen K.F."/>
            <person name="Frisvad J.C."/>
            <person name="Workman M."/>
            <person name="Nielsen J."/>
        </authorList>
    </citation>
    <scope>NUCLEOTIDE SEQUENCE [LARGE SCALE GENOMIC DNA]</scope>
    <source>
        <strain evidence="2">IBT 29486</strain>
    </source>
</reference>
<organism evidence="1 2">
    <name type="scientific">Penicillium vulpinum</name>
    <dbReference type="NCBI Taxonomy" id="29845"/>
    <lineage>
        <taxon>Eukaryota</taxon>
        <taxon>Fungi</taxon>
        <taxon>Dikarya</taxon>
        <taxon>Ascomycota</taxon>
        <taxon>Pezizomycotina</taxon>
        <taxon>Eurotiomycetes</taxon>
        <taxon>Eurotiomycetidae</taxon>
        <taxon>Eurotiales</taxon>
        <taxon>Aspergillaceae</taxon>
        <taxon>Penicillium</taxon>
    </lineage>
</organism>
<sequence length="200" mass="22498">MGESWNTISPGDDGRIFLSLIKVAKVLVKVYEWAQVSEYSANLLTQALELDGKIHCWILNARWVLFCRIDMLQTERDVSGDGGFMVDLACRGYKSASCMIQLVQSLPSESIPGGWIFDSYSTFTFFVLFIGVVNHPLSLAANEHLSVMSSVIENTALNAFSELLISNRHLTQFMTLYCRVARLLKRRAEGTKSQSNQSRF</sequence>
<evidence type="ECO:0000313" key="1">
    <source>
        <dbReference type="EMBL" id="OQE05004.1"/>
    </source>
</evidence>
<proteinExistence type="predicted"/>
<dbReference type="AlphaFoldDB" id="A0A1V6RU28"/>